<evidence type="ECO:0008006" key="3">
    <source>
        <dbReference type="Google" id="ProtNLM"/>
    </source>
</evidence>
<evidence type="ECO:0000256" key="1">
    <source>
        <dbReference type="ARBA" id="ARBA00008591"/>
    </source>
</evidence>
<name>A0A381NV41_9ZZZZ</name>
<dbReference type="PANTHER" id="PTHR36536:SF3">
    <property type="entry name" value="UPF0111 PROTEIN HI_1603"/>
    <property type="match status" value="1"/>
</dbReference>
<dbReference type="AlphaFoldDB" id="A0A381NV41"/>
<reference evidence="2" key="1">
    <citation type="submission" date="2018-05" db="EMBL/GenBank/DDBJ databases">
        <authorList>
            <person name="Lanie J.A."/>
            <person name="Ng W.-L."/>
            <person name="Kazmierczak K.M."/>
            <person name="Andrzejewski T.M."/>
            <person name="Davidsen T.M."/>
            <person name="Wayne K.J."/>
            <person name="Tettelin H."/>
            <person name="Glass J.I."/>
            <person name="Rusch D."/>
            <person name="Podicherti R."/>
            <person name="Tsui H.-C.T."/>
            <person name="Winkler M.E."/>
        </authorList>
    </citation>
    <scope>NUCLEOTIDE SEQUENCE</scope>
</reference>
<dbReference type="PANTHER" id="PTHR36536">
    <property type="entry name" value="UPF0111 PROTEIN HI_1603"/>
    <property type="match status" value="1"/>
</dbReference>
<proteinExistence type="inferred from homology"/>
<dbReference type="Gene3D" id="1.20.58.220">
    <property type="entry name" value="Phosphate transport system protein phou homolog 2, domain 2"/>
    <property type="match status" value="1"/>
</dbReference>
<sequence length="220" mass="25479">MFFKNNKSLLGRTRKLEAQIDEFLDKVNQCGKAFSAAFEIYLEKGVVDEFDKFMLEVQTIEHDADDLRRNIEVELYRRTLIPDLRGDVLRLLENIDDLTNIYKADLFRISVQQPDILEAFRPDFLQLAQTAVACVDSLVAAARSFFTDIDTVRDKIREVVRLESDADQISSPLQRKIFSSDLDLAHKTNLRYFVERIDELANQAEDVADQLAIYAIKRRI</sequence>
<dbReference type="InterPro" id="IPR002727">
    <property type="entry name" value="DUF47"/>
</dbReference>
<dbReference type="EMBL" id="UINC01000623">
    <property type="protein sequence ID" value="SUZ58496.1"/>
    <property type="molecule type" value="Genomic_DNA"/>
</dbReference>
<accession>A0A381NV41</accession>
<dbReference type="InterPro" id="IPR038078">
    <property type="entry name" value="PhoU-like_sf"/>
</dbReference>
<gene>
    <name evidence="2" type="ORF">METZ01_LOCUS11350</name>
</gene>
<dbReference type="Pfam" id="PF01865">
    <property type="entry name" value="PhoU_div"/>
    <property type="match status" value="1"/>
</dbReference>
<comment type="similarity">
    <text evidence="1">Belongs to the UPF0111 family.</text>
</comment>
<organism evidence="2">
    <name type="scientific">marine metagenome</name>
    <dbReference type="NCBI Taxonomy" id="408172"/>
    <lineage>
        <taxon>unclassified sequences</taxon>
        <taxon>metagenomes</taxon>
        <taxon>ecological metagenomes</taxon>
    </lineage>
</organism>
<protein>
    <recommendedName>
        <fullName evidence="3">Phosphate transport regulator</fullName>
    </recommendedName>
</protein>
<evidence type="ECO:0000313" key="2">
    <source>
        <dbReference type="EMBL" id="SUZ58496.1"/>
    </source>
</evidence>
<dbReference type="InterPro" id="IPR018445">
    <property type="entry name" value="Put_Phosphate_transp_reg"/>
</dbReference>